<feature type="non-terminal residue" evidence="5">
    <location>
        <position position="1"/>
    </location>
</feature>
<evidence type="ECO:0000256" key="1">
    <source>
        <dbReference type="ARBA" id="ARBA00001933"/>
    </source>
</evidence>
<keyword evidence="2" id="KW-0032">Aminotransferase</keyword>
<dbReference type="GO" id="GO:0030170">
    <property type="term" value="F:pyridoxal phosphate binding"/>
    <property type="evidence" value="ECO:0007669"/>
    <property type="project" value="InterPro"/>
</dbReference>
<dbReference type="AlphaFoldDB" id="A0A0F9A6N2"/>
<evidence type="ECO:0008006" key="6">
    <source>
        <dbReference type="Google" id="ProtNLM"/>
    </source>
</evidence>
<dbReference type="InterPro" id="IPR050103">
    <property type="entry name" value="Class-III_PLP-dep_AT"/>
</dbReference>
<name>A0A0F9A6N2_9ZZZZ</name>
<gene>
    <name evidence="5" type="ORF">LCGC14_2950180</name>
</gene>
<evidence type="ECO:0000256" key="3">
    <source>
        <dbReference type="ARBA" id="ARBA00022679"/>
    </source>
</evidence>
<evidence type="ECO:0000256" key="4">
    <source>
        <dbReference type="ARBA" id="ARBA00022898"/>
    </source>
</evidence>
<keyword evidence="4" id="KW-0663">Pyridoxal phosphate</keyword>
<dbReference type="Gene3D" id="3.90.1150.10">
    <property type="entry name" value="Aspartate Aminotransferase, domain 1"/>
    <property type="match status" value="1"/>
</dbReference>
<dbReference type="FunFam" id="3.40.640.10:FF:000004">
    <property type="entry name" value="Acetylornithine aminotransferase"/>
    <property type="match status" value="1"/>
</dbReference>
<protein>
    <recommendedName>
        <fullName evidence="6">Aspartate aminotransferase family protein</fullName>
    </recommendedName>
</protein>
<comment type="caution">
    <text evidence="5">The sequence shown here is derived from an EMBL/GenBank/DDBJ whole genome shotgun (WGS) entry which is preliminary data.</text>
</comment>
<dbReference type="CDD" id="cd00610">
    <property type="entry name" value="OAT_like"/>
    <property type="match status" value="1"/>
</dbReference>
<dbReference type="PANTHER" id="PTHR11986:SF79">
    <property type="entry name" value="ACETYLORNITHINE AMINOTRANSFERASE, MITOCHONDRIAL"/>
    <property type="match status" value="1"/>
</dbReference>
<evidence type="ECO:0000256" key="2">
    <source>
        <dbReference type="ARBA" id="ARBA00022576"/>
    </source>
</evidence>
<accession>A0A0F9A6N2</accession>
<dbReference type="PROSITE" id="PS00600">
    <property type="entry name" value="AA_TRANSFER_CLASS_3"/>
    <property type="match status" value="1"/>
</dbReference>
<reference evidence="5" key="1">
    <citation type="journal article" date="2015" name="Nature">
        <title>Complex archaea that bridge the gap between prokaryotes and eukaryotes.</title>
        <authorList>
            <person name="Spang A."/>
            <person name="Saw J.H."/>
            <person name="Jorgensen S.L."/>
            <person name="Zaremba-Niedzwiedzka K."/>
            <person name="Martijn J."/>
            <person name="Lind A.E."/>
            <person name="van Eijk R."/>
            <person name="Schleper C."/>
            <person name="Guy L."/>
            <person name="Ettema T.J."/>
        </authorList>
    </citation>
    <scope>NUCLEOTIDE SEQUENCE</scope>
</reference>
<dbReference type="InterPro" id="IPR049704">
    <property type="entry name" value="Aminotrans_3_PPA_site"/>
</dbReference>
<dbReference type="InterPro" id="IPR015422">
    <property type="entry name" value="PyrdxlP-dep_Trfase_small"/>
</dbReference>
<dbReference type="Gene3D" id="3.40.640.10">
    <property type="entry name" value="Type I PLP-dependent aspartate aminotransferase-like (Major domain)"/>
    <property type="match status" value="1"/>
</dbReference>
<proteinExistence type="predicted"/>
<dbReference type="InterPro" id="IPR015421">
    <property type="entry name" value="PyrdxlP-dep_Trfase_major"/>
</dbReference>
<sequence>EHTGLDKVFFCNSGAEAVEGCIKLARKWGKEKRDGAFEIIVAEGAFHGRTLATVTATATEKYRAPFTPLVEGFVRVPFNDVEAIKRATTGKTAAVLLEPIQGEGGVIIPDDDYFPQVRAWCDEAGILLMADEVQVGVGRVGALFAHQLYGIEVDVMAVAKGLGGGFPIGAFLAKDHCAVLGLGEHGTTFGGNPLATHVGYTVLKHVIDNDLPAQVAKKGEHLERRLRSLADRHPMVREVRGKGLLWAIELEREAAEEAVRLCLEEGLLANNVKPTALRLMPPLTITEEELDQAVEIVDRVLGRIERGAPK</sequence>
<evidence type="ECO:0000313" key="5">
    <source>
        <dbReference type="EMBL" id="KKK67826.1"/>
    </source>
</evidence>
<keyword evidence="3" id="KW-0808">Transferase</keyword>
<dbReference type="InterPro" id="IPR015424">
    <property type="entry name" value="PyrdxlP-dep_Trfase"/>
</dbReference>
<dbReference type="GO" id="GO:0042802">
    <property type="term" value="F:identical protein binding"/>
    <property type="evidence" value="ECO:0007669"/>
    <property type="project" value="TreeGrafter"/>
</dbReference>
<dbReference type="PANTHER" id="PTHR11986">
    <property type="entry name" value="AMINOTRANSFERASE CLASS III"/>
    <property type="match status" value="1"/>
</dbReference>
<dbReference type="Pfam" id="PF00202">
    <property type="entry name" value="Aminotran_3"/>
    <property type="match status" value="1"/>
</dbReference>
<dbReference type="EMBL" id="LAZR01059419">
    <property type="protein sequence ID" value="KKK67826.1"/>
    <property type="molecule type" value="Genomic_DNA"/>
</dbReference>
<organism evidence="5">
    <name type="scientific">marine sediment metagenome</name>
    <dbReference type="NCBI Taxonomy" id="412755"/>
    <lineage>
        <taxon>unclassified sequences</taxon>
        <taxon>metagenomes</taxon>
        <taxon>ecological metagenomes</taxon>
    </lineage>
</organism>
<dbReference type="InterPro" id="IPR005814">
    <property type="entry name" value="Aminotrans_3"/>
</dbReference>
<comment type="cofactor">
    <cofactor evidence="1">
        <name>pyridoxal 5'-phosphate</name>
        <dbReference type="ChEBI" id="CHEBI:597326"/>
    </cofactor>
</comment>
<dbReference type="GO" id="GO:0008483">
    <property type="term" value="F:transaminase activity"/>
    <property type="evidence" value="ECO:0007669"/>
    <property type="project" value="UniProtKB-KW"/>
</dbReference>
<dbReference type="SUPFAM" id="SSF53383">
    <property type="entry name" value="PLP-dependent transferases"/>
    <property type="match status" value="1"/>
</dbReference>